<name>A0A2T3W411_9DEIO</name>
<dbReference type="OrthoDB" id="65171at2"/>
<reference evidence="2 3" key="1">
    <citation type="submission" date="2018-03" db="EMBL/GenBank/DDBJ databases">
        <title>Draft genome of Deinococcus sp. OD32.</title>
        <authorList>
            <person name="Wang X.-P."/>
            <person name="Du Z.-J."/>
        </authorList>
    </citation>
    <scope>NUCLEOTIDE SEQUENCE [LARGE SCALE GENOMIC DNA]</scope>
    <source>
        <strain evidence="2 3">OD32</strain>
    </source>
</reference>
<comment type="caution">
    <text evidence="2">The sequence shown here is derived from an EMBL/GenBank/DDBJ whole genome shotgun (WGS) entry which is preliminary data.</text>
</comment>
<accession>A0A2T3W411</accession>
<gene>
    <name evidence="2" type="ORF">C8263_16870</name>
</gene>
<dbReference type="InterPro" id="IPR038186">
    <property type="entry name" value="CHAD_dom_sf"/>
</dbReference>
<dbReference type="Proteomes" id="UP000240317">
    <property type="component" value="Unassembled WGS sequence"/>
</dbReference>
<protein>
    <recommendedName>
        <fullName evidence="1">CHAD domain-containing protein</fullName>
    </recommendedName>
</protein>
<sequence>MFRKPYQAQDTGPWHEWRKHLKRYRFTAELTGDAPQAVLDVLEELGRLQDAQVAQDLLRAENWVPGHRDALLRREAGAQQQAQARACASCGRP</sequence>
<evidence type="ECO:0000313" key="2">
    <source>
        <dbReference type="EMBL" id="PTA66640.1"/>
    </source>
</evidence>
<dbReference type="RefSeq" id="WP_107139309.1">
    <property type="nucleotide sequence ID" value="NZ_PYSV01000023.1"/>
</dbReference>
<feature type="domain" description="CHAD" evidence="1">
    <location>
        <begin position="7"/>
        <end position="58"/>
    </location>
</feature>
<dbReference type="AlphaFoldDB" id="A0A2T3W411"/>
<dbReference type="InterPro" id="IPR007899">
    <property type="entry name" value="CHAD_dom"/>
</dbReference>
<proteinExistence type="predicted"/>
<dbReference type="Pfam" id="PF05235">
    <property type="entry name" value="CHAD"/>
    <property type="match status" value="1"/>
</dbReference>
<evidence type="ECO:0000313" key="3">
    <source>
        <dbReference type="Proteomes" id="UP000240317"/>
    </source>
</evidence>
<dbReference type="Gene3D" id="1.40.20.10">
    <property type="entry name" value="CHAD domain"/>
    <property type="match status" value="1"/>
</dbReference>
<dbReference type="EMBL" id="PYSV01000023">
    <property type="protein sequence ID" value="PTA66640.1"/>
    <property type="molecule type" value="Genomic_DNA"/>
</dbReference>
<organism evidence="2 3">
    <name type="scientific">Deinococcus arcticus</name>
    <dbReference type="NCBI Taxonomy" id="2136176"/>
    <lineage>
        <taxon>Bacteria</taxon>
        <taxon>Thermotogati</taxon>
        <taxon>Deinococcota</taxon>
        <taxon>Deinococci</taxon>
        <taxon>Deinococcales</taxon>
        <taxon>Deinococcaceae</taxon>
        <taxon>Deinococcus</taxon>
    </lineage>
</organism>
<keyword evidence="3" id="KW-1185">Reference proteome</keyword>
<evidence type="ECO:0000259" key="1">
    <source>
        <dbReference type="Pfam" id="PF05235"/>
    </source>
</evidence>